<feature type="region of interest" description="Disordered" evidence="1">
    <location>
        <begin position="1"/>
        <end position="40"/>
    </location>
</feature>
<dbReference type="GO" id="GO:0032040">
    <property type="term" value="C:small-subunit processome"/>
    <property type="evidence" value="ECO:0007669"/>
    <property type="project" value="TreeGrafter"/>
</dbReference>
<dbReference type="GO" id="GO:0000462">
    <property type="term" value="P:maturation of SSU-rRNA from tricistronic rRNA transcript (SSU-rRNA, 5.8S rRNA, LSU-rRNA)"/>
    <property type="evidence" value="ECO:0007669"/>
    <property type="project" value="TreeGrafter"/>
</dbReference>
<feature type="region of interest" description="Disordered" evidence="1">
    <location>
        <begin position="652"/>
        <end position="675"/>
    </location>
</feature>
<evidence type="ECO:0000256" key="2">
    <source>
        <dbReference type="SAM" id="Phobius"/>
    </source>
</evidence>
<evidence type="ECO:0008006" key="5">
    <source>
        <dbReference type="Google" id="ProtNLM"/>
    </source>
</evidence>
<accession>A0A8H5FQC9</accession>
<evidence type="ECO:0000313" key="4">
    <source>
        <dbReference type="Proteomes" id="UP000559256"/>
    </source>
</evidence>
<keyword evidence="2" id="KW-0812">Transmembrane</keyword>
<comment type="caution">
    <text evidence="3">The sequence shown here is derived from an EMBL/GenBank/DDBJ whole genome shotgun (WGS) entry which is preliminary data.</text>
</comment>
<dbReference type="Gene3D" id="3.90.550.20">
    <property type="match status" value="1"/>
</dbReference>
<protein>
    <recommendedName>
        <fullName evidence="5">Glycosyltransferase family 32 protein</fullName>
    </recommendedName>
</protein>
<proteinExistence type="predicted"/>
<evidence type="ECO:0000256" key="1">
    <source>
        <dbReference type="SAM" id="MobiDB-lite"/>
    </source>
</evidence>
<dbReference type="PANTHER" id="PTHR22851">
    <property type="entry name" value="U3 SMALL NUCLEOLAR RNA U3 SNORNA ASSOCIATED PROTEIN"/>
    <property type="match status" value="1"/>
</dbReference>
<organism evidence="3 4">
    <name type="scientific">Tetrapyrgos nigripes</name>
    <dbReference type="NCBI Taxonomy" id="182062"/>
    <lineage>
        <taxon>Eukaryota</taxon>
        <taxon>Fungi</taxon>
        <taxon>Dikarya</taxon>
        <taxon>Basidiomycota</taxon>
        <taxon>Agaricomycotina</taxon>
        <taxon>Agaricomycetes</taxon>
        <taxon>Agaricomycetidae</taxon>
        <taxon>Agaricales</taxon>
        <taxon>Marasmiineae</taxon>
        <taxon>Marasmiaceae</taxon>
        <taxon>Tetrapyrgos</taxon>
    </lineage>
</organism>
<dbReference type="PANTHER" id="PTHR22851:SF1">
    <property type="entry name" value="GLYCOSYLTRANSFERASE FAMILY 32 PROTEIN"/>
    <property type="match status" value="1"/>
</dbReference>
<gene>
    <name evidence="3" type="ORF">D9758_008432</name>
</gene>
<feature type="transmembrane region" description="Helical" evidence="2">
    <location>
        <begin position="87"/>
        <end position="106"/>
    </location>
</feature>
<dbReference type="Proteomes" id="UP000559256">
    <property type="component" value="Unassembled WGS sequence"/>
</dbReference>
<keyword evidence="2" id="KW-1133">Transmembrane helix</keyword>
<sequence length="715" mass="82102">MPSATIHLRNPSTGTIPQRRLSRGSDYLPKYLTPSSSEKRHRRHESSSWLVPYPIHIPGSRRRLPLWFPNTRALHQFSLSKFGRKRGSVLVFLAYAAVIFTVFAFAHRFGSRRKSWPGSTTSTLVFKPDDLQRIWSWEVASGHHPSIREIPSQLDFQILPKNPALPSTTPNGIGPQRTYRIHESQPPNVAYPPRPEPGSIADLDKIMAHCDFGADKYVRDCLEVLRIGAGLDNGKRVRRTIPRDWKYIYVENPHTNNTTHSTPSRPQFKTNRIIKSEHNGDTIGSFTKNPTAAWEPSPIDLPSVRYTPPHAGTCNPDEPRIFHMFWTGDFTDKPYIALLSFLYSQNLSLDKDQPAPSSCTPKLWLWINPGFVVTQHHPQVSRMMFEDIKASPWATPFLHPRFKDIIEFKLWNTTEQLDATPEVSAGWRDLNTIFNSGGHMIPMPTLPKTWPSHIPTPIGQKDASEYEGERETDKISVVLSDMARFLLCHRFGGVYLDADTLFLRDWEELWNWQGAFAYRWSWHPAYNTAVLRMHKNSALGKFLLRTSLKNKFDFHPMTITTYLEEAKMEELLFRLPDALFDSAWLNMEGYQRDRPAQPPYSRFAEFFDTPAVDSATPAVVGFDGFFKGAFSYHFHNSWAMLADPGRNYPDLGSRFDLPGNSKNGTKNDSKSNLNSNLEDKRDLSWSTVLKRTFEAYLRGEAPNLYDSDGEWEWVW</sequence>
<keyword evidence="4" id="KW-1185">Reference proteome</keyword>
<dbReference type="AlphaFoldDB" id="A0A8H5FQC9"/>
<reference evidence="3 4" key="1">
    <citation type="journal article" date="2020" name="ISME J.">
        <title>Uncovering the hidden diversity of litter-decomposition mechanisms in mushroom-forming fungi.</title>
        <authorList>
            <person name="Floudas D."/>
            <person name="Bentzer J."/>
            <person name="Ahren D."/>
            <person name="Johansson T."/>
            <person name="Persson P."/>
            <person name="Tunlid A."/>
        </authorList>
    </citation>
    <scope>NUCLEOTIDE SEQUENCE [LARGE SCALE GENOMIC DNA]</scope>
    <source>
        <strain evidence="3 4">CBS 291.85</strain>
    </source>
</reference>
<evidence type="ECO:0000313" key="3">
    <source>
        <dbReference type="EMBL" id="KAF5345281.1"/>
    </source>
</evidence>
<dbReference type="SUPFAM" id="SSF53448">
    <property type="entry name" value="Nucleotide-diphospho-sugar transferases"/>
    <property type="match status" value="1"/>
</dbReference>
<dbReference type="OrthoDB" id="108365at2759"/>
<keyword evidence="2" id="KW-0472">Membrane</keyword>
<dbReference type="InterPro" id="IPR029044">
    <property type="entry name" value="Nucleotide-diphossugar_trans"/>
</dbReference>
<name>A0A8H5FQC9_9AGAR</name>
<dbReference type="InterPro" id="IPR051733">
    <property type="entry name" value="WD_repeat_DCAF13/WDSOF1"/>
</dbReference>
<dbReference type="EMBL" id="JAACJM010000113">
    <property type="protein sequence ID" value="KAF5345281.1"/>
    <property type="molecule type" value="Genomic_DNA"/>
</dbReference>